<keyword evidence="1" id="KW-0472">Membrane</keyword>
<name>A0A2T3ZUY7_TRIHA</name>
<accession>A0A2T3ZUY7</accession>
<organism evidence="2 3">
    <name type="scientific">Trichoderma harzianum CBS 226.95</name>
    <dbReference type="NCBI Taxonomy" id="983964"/>
    <lineage>
        <taxon>Eukaryota</taxon>
        <taxon>Fungi</taxon>
        <taxon>Dikarya</taxon>
        <taxon>Ascomycota</taxon>
        <taxon>Pezizomycotina</taxon>
        <taxon>Sordariomycetes</taxon>
        <taxon>Hypocreomycetidae</taxon>
        <taxon>Hypocreales</taxon>
        <taxon>Hypocreaceae</taxon>
        <taxon>Trichoderma</taxon>
    </lineage>
</organism>
<evidence type="ECO:0000313" key="3">
    <source>
        <dbReference type="Proteomes" id="UP000241690"/>
    </source>
</evidence>
<keyword evidence="1" id="KW-0812">Transmembrane</keyword>
<dbReference type="GeneID" id="36622879"/>
<dbReference type="AlphaFoldDB" id="A0A2T3ZUY7"/>
<keyword evidence="1" id="KW-1133">Transmembrane helix</keyword>
<dbReference type="EMBL" id="KZ679697">
    <property type="protein sequence ID" value="PTB48635.1"/>
    <property type="molecule type" value="Genomic_DNA"/>
</dbReference>
<dbReference type="RefSeq" id="XP_024768312.1">
    <property type="nucleotide sequence ID" value="XM_024914314.1"/>
</dbReference>
<sequence length="102" mass="11753">MDKSYCIRTLHRVIALCSGKMMPNSLKIPFFVYFSYFFFPMPIRILMPTRIAECRVQYFRLLLVEPVPAIQCLVPEYLSVIPICAVRVVLGTCSTVLPILSY</sequence>
<dbReference type="Proteomes" id="UP000241690">
    <property type="component" value="Unassembled WGS sequence"/>
</dbReference>
<protein>
    <submittedName>
        <fullName evidence="2">Uncharacterized protein</fullName>
    </submittedName>
</protein>
<gene>
    <name evidence="2" type="ORF">M431DRAFT_322835</name>
</gene>
<evidence type="ECO:0000256" key="1">
    <source>
        <dbReference type="SAM" id="Phobius"/>
    </source>
</evidence>
<keyword evidence="3" id="KW-1185">Reference proteome</keyword>
<feature type="transmembrane region" description="Helical" evidence="1">
    <location>
        <begin position="28"/>
        <end position="47"/>
    </location>
</feature>
<proteinExistence type="predicted"/>
<evidence type="ECO:0000313" key="2">
    <source>
        <dbReference type="EMBL" id="PTB48635.1"/>
    </source>
</evidence>
<reference evidence="2 3" key="1">
    <citation type="submission" date="2016-07" db="EMBL/GenBank/DDBJ databases">
        <title>Multiple horizontal gene transfer events from other fungi enriched the ability of initially mycotrophic Trichoderma (Ascomycota) to feed on dead plant biomass.</title>
        <authorList>
            <consortium name="DOE Joint Genome Institute"/>
            <person name="Aerts A."/>
            <person name="Atanasova L."/>
            <person name="Chenthamara K."/>
            <person name="Zhang J."/>
            <person name="Grujic M."/>
            <person name="Henrissat B."/>
            <person name="Kuo A."/>
            <person name="Salamov A."/>
            <person name="Lipzen A."/>
            <person name="Labutti K."/>
            <person name="Barry K."/>
            <person name="Miao Y."/>
            <person name="Rahimi M.J."/>
            <person name="Shen Q."/>
            <person name="Grigoriev I.V."/>
            <person name="Kubicek C.P."/>
            <person name="Druzhinina I.S."/>
        </authorList>
    </citation>
    <scope>NUCLEOTIDE SEQUENCE [LARGE SCALE GENOMIC DNA]</scope>
    <source>
        <strain evidence="2 3">CBS 226.95</strain>
    </source>
</reference>